<dbReference type="InterPro" id="IPR026652">
    <property type="entry name" value="CEP128"/>
</dbReference>
<dbReference type="CTD" id="145508"/>
<dbReference type="AlphaFoldDB" id="A0A670HVK0"/>
<organism evidence="3 4">
    <name type="scientific">Podarcis muralis</name>
    <name type="common">Wall lizard</name>
    <name type="synonym">Lacerta muralis</name>
    <dbReference type="NCBI Taxonomy" id="64176"/>
    <lineage>
        <taxon>Eukaryota</taxon>
        <taxon>Metazoa</taxon>
        <taxon>Chordata</taxon>
        <taxon>Craniata</taxon>
        <taxon>Vertebrata</taxon>
        <taxon>Euteleostomi</taxon>
        <taxon>Lepidosauria</taxon>
        <taxon>Squamata</taxon>
        <taxon>Bifurcata</taxon>
        <taxon>Unidentata</taxon>
        <taxon>Episquamata</taxon>
        <taxon>Laterata</taxon>
        <taxon>Lacertibaenia</taxon>
        <taxon>Lacertidae</taxon>
        <taxon>Podarcis</taxon>
    </lineage>
</organism>
<dbReference type="GO" id="GO:0005814">
    <property type="term" value="C:centriole"/>
    <property type="evidence" value="ECO:0007669"/>
    <property type="project" value="TreeGrafter"/>
</dbReference>
<accession>A0A670HVK0</accession>
<keyword evidence="1" id="KW-0175">Coiled coil</keyword>
<feature type="coiled-coil region" evidence="1">
    <location>
        <begin position="652"/>
        <end position="718"/>
    </location>
</feature>
<dbReference type="Proteomes" id="UP000472272">
    <property type="component" value="Chromosome 1"/>
</dbReference>
<dbReference type="RefSeq" id="XP_028574148.1">
    <property type="nucleotide sequence ID" value="XM_028718315.1"/>
</dbReference>
<feature type="region of interest" description="Disordered" evidence="2">
    <location>
        <begin position="1"/>
        <end position="32"/>
    </location>
</feature>
<sequence length="1039" mass="121933">MADSSSESDNFHRRIGRRGPIRATRVRNHGGAEDVTEKIHTLASTLQDTNRNLKHVDQMLGQYREYNNEQADAIANLKETLEQSIGQLRSQRLLRNSGVRSASLSSLYPSDLDGGAPEGRHFQPTSPLRDYSDTLGTRRRRSRSAVRFVDRGDNPDQLHSLHQSLRDLSSEQVRLGDDLNRELSRRNRRTDAETKRMLEDLSDKLNESQRQDAVSEQVERRLQEIEREIRSERQLVERRQDQLGHMSLHLQEALKQQDAKANEVETVLKNKVLKMEGEKNKLEQDLEQSRRKLDQSENSREVLLHQIEDLRSQLLRAEEERLNLHHQISQVAMHHQSHPAEQKDDGRRQRVLERSDPEKQEMEKQIWELRAQLNHSAVMSEIEELKRCIERKDKEKAQLGIQIEVLTSDLEKRETQQQRMLSQLKEIQSSYKICENECRAAELQVSELAQQLEESTKEAERYLAEFRQSEVLRLENEKKREELKLKAQETIRHWKLKCKKLEHEREKQTQLHNQLMEKNNLVHKERDDLKSQLLSAMHQMENLQKELTDVLEKRAKQEEELHCKEVKLRETRSVQMALEQEIKDVRETAERLEGELRQQSLTLSQLRTEKQHLEEELATINTIHEKDQAKLLEMQAVIKNLSAIRAELTSRVADDEKSKKEMRKTLMDLKKQQESSQEEMATVSQQLKLERDVHQQELAELQSELQRVKTKHDQRVQEIMKLFSQEKEEAAGHIEKFKNKRTFGEDDHLRRIEEDRLHLHDQLRSLQNEQESILSMIGSEIDAACEVLARDSVEKFTAISLTPGVQNDPHRWLAETKTKLKWLCEEVKERETKEKKLRRQLLQNREQLKHLTLSKESEHQNLIGQLEKREQLLDEVYQERKDLLEKTLRKEEEIGALQERITALETSTRVALDHLESVPEKLNLLEDFRDFGDSYNQTNNIEDRYSKYKEIMGSLHQHLEDSKRRLEDFRDKKTVADISAIQSTSSNWRTNTSFMSSSMLSNSGSLTKSTFPSDSNATKKGAINMTVNGTKLRTQEERY</sequence>
<evidence type="ECO:0000313" key="4">
    <source>
        <dbReference type="Proteomes" id="UP000472272"/>
    </source>
</evidence>
<name>A0A670HVK0_PODMU</name>
<protein>
    <submittedName>
        <fullName evidence="3">Centrosomal protein 128</fullName>
    </submittedName>
</protein>
<feature type="coiled-coil region" evidence="1">
    <location>
        <begin position="191"/>
        <end position="327"/>
    </location>
</feature>
<feature type="coiled-coil region" evidence="1">
    <location>
        <begin position="382"/>
        <end position="623"/>
    </location>
</feature>
<gene>
    <name evidence="3" type="primary">CEP128</name>
</gene>
<feature type="region of interest" description="Disordered" evidence="2">
    <location>
        <begin position="106"/>
        <end position="159"/>
    </location>
</feature>
<feature type="compositionally biased region" description="Basic and acidic residues" evidence="2">
    <location>
        <begin position="338"/>
        <end position="359"/>
    </location>
</feature>
<reference evidence="3" key="3">
    <citation type="submission" date="2025-09" db="UniProtKB">
        <authorList>
            <consortium name="Ensembl"/>
        </authorList>
    </citation>
    <scope>IDENTIFICATION</scope>
</reference>
<feature type="region of interest" description="Disordered" evidence="2">
    <location>
        <begin position="330"/>
        <end position="359"/>
    </location>
</feature>
<reference evidence="3" key="2">
    <citation type="submission" date="2025-08" db="UniProtKB">
        <authorList>
            <consortium name="Ensembl"/>
        </authorList>
    </citation>
    <scope>IDENTIFICATION</scope>
</reference>
<feature type="coiled-coil region" evidence="1">
    <location>
        <begin position="866"/>
        <end position="900"/>
    </location>
</feature>
<dbReference type="GeneTree" id="ENSGT00390000007020"/>
<evidence type="ECO:0000256" key="2">
    <source>
        <dbReference type="SAM" id="MobiDB-lite"/>
    </source>
</evidence>
<evidence type="ECO:0000313" key="3">
    <source>
        <dbReference type="Ensembl" id="ENSPMRP00000003280.1"/>
    </source>
</evidence>
<dbReference type="PANTHER" id="PTHR46657:SF1">
    <property type="entry name" value="CENTROSOMAL PROTEIN OF 128 KDA"/>
    <property type="match status" value="1"/>
</dbReference>
<evidence type="ECO:0000256" key="1">
    <source>
        <dbReference type="SAM" id="Coils"/>
    </source>
</evidence>
<dbReference type="GeneID" id="114591347"/>
<feature type="compositionally biased region" description="Basic residues" evidence="2">
    <location>
        <begin position="13"/>
        <end position="28"/>
    </location>
</feature>
<dbReference type="GO" id="GO:0000922">
    <property type="term" value="C:spindle pole"/>
    <property type="evidence" value="ECO:0007669"/>
    <property type="project" value="TreeGrafter"/>
</dbReference>
<proteinExistence type="predicted"/>
<dbReference type="Ensembl" id="ENSPMRT00000003516.1">
    <property type="protein sequence ID" value="ENSPMRP00000003280.1"/>
    <property type="gene ID" value="ENSPMRG00000002287.1"/>
</dbReference>
<reference evidence="3 4" key="1">
    <citation type="journal article" date="2019" name="Proc. Natl. Acad. Sci. U.S.A.">
        <title>Regulatory changes in pterin and carotenoid genes underlie balanced color polymorphisms in the wall lizard.</title>
        <authorList>
            <person name="Andrade P."/>
            <person name="Pinho C."/>
            <person name="Perez I de Lanuza G."/>
            <person name="Afonso S."/>
            <person name="Brejcha J."/>
            <person name="Rubin C.J."/>
            <person name="Wallerman O."/>
            <person name="Pereira P."/>
            <person name="Sabatino S.J."/>
            <person name="Bellati A."/>
            <person name="Pellitteri-Rosa D."/>
            <person name="Bosakova Z."/>
            <person name="Bunikis I."/>
            <person name="Carretero M.A."/>
            <person name="Feiner N."/>
            <person name="Marsik P."/>
            <person name="Pauperio F."/>
            <person name="Salvi D."/>
            <person name="Soler L."/>
            <person name="While G.M."/>
            <person name="Uller T."/>
            <person name="Font E."/>
            <person name="Andersson L."/>
            <person name="Carneiro M."/>
        </authorList>
    </citation>
    <scope>NUCLEOTIDE SEQUENCE</scope>
</reference>
<dbReference type="PANTHER" id="PTHR46657">
    <property type="entry name" value="CENTROSOMAL PROTEIN OF 128 KDA"/>
    <property type="match status" value="1"/>
</dbReference>
<keyword evidence="4" id="KW-1185">Reference proteome</keyword>